<organism evidence="1 2">
    <name type="scientific">Flaviaesturariibacter amylovorans</name>
    <dbReference type="NCBI Taxonomy" id="1084520"/>
    <lineage>
        <taxon>Bacteria</taxon>
        <taxon>Pseudomonadati</taxon>
        <taxon>Bacteroidota</taxon>
        <taxon>Chitinophagia</taxon>
        <taxon>Chitinophagales</taxon>
        <taxon>Chitinophagaceae</taxon>
        <taxon>Flaviaestuariibacter</taxon>
    </lineage>
</organism>
<comment type="caution">
    <text evidence="1">The sequence shown here is derived from an EMBL/GenBank/DDBJ whole genome shotgun (WGS) entry which is preliminary data.</text>
</comment>
<evidence type="ECO:0000313" key="1">
    <source>
        <dbReference type="EMBL" id="GAA4316791.1"/>
    </source>
</evidence>
<proteinExistence type="predicted"/>
<reference evidence="2" key="1">
    <citation type="journal article" date="2019" name="Int. J. Syst. Evol. Microbiol.">
        <title>The Global Catalogue of Microorganisms (GCM) 10K type strain sequencing project: providing services to taxonomists for standard genome sequencing and annotation.</title>
        <authorList>
            <consortium name="The Broad Institute Genomics Platform"/>
            <consortium name="The Broad Institute Genome Sequencing Center for Infectious Disease"/>
            <person name="Wu L."/>
            <person name="Ma J."/>
        </authorList>
    </citation>
    <scope>NUCLEOTIDE SEQUENCE [LARGE SCALE GENOMIC DNA]</scope>
    <source>
        <strain evidence="2">JCM 17919</strain>
    </source>
</reference>
<keyword evidence="2" id="KW-1185">Reference proteome</keyword>
<protein>
    <submittedName>
        <fullName evidence="1">Uncharacterized protein</fullName>
    </submittedName>
</protein>
<name>A0ABP8G4G0_9BACT</name>
<gene>
    <name evidence="1" type="ORF">GCM10023184_00150</name>
</gene>
<dbReference type="Proteomes" id="UP001501725">
    <property type="component" value="Unassembled WGS sequence"/>
</dbReference>
<evidence type="ECO:0000313" key="2">
    <source>
        <dbReference type="Proteomes" id="UP001501725"/>
    </source>
</evidence>
<accession>A0ABP8G4G0</accession>
<dbReference type="EMBL" id="BAABGY010000001">
    <property type="protein sequence ID" value="GAA4316791.1"/>
    <property type="molecule type" value="Genomic_DNA"/>
</dbReference>
<sequence>MQTLWAFIAAVPKEVSLEIDEDSLPWADGNPYIWKLGHFELDQSEVEIICWDGSYTIVKFRTAVLPDRFKEYFPEALPLSDYE</sequence>